<keyword evidence="2" id="KW-1185">Reference proteome</keyword>
<evidence type="ECO:0008006" key="3">
    <source>
        <dbReference type="Google" id="ProtNLM"/>
    </source>
</evidence>
<proteinExistence type="predicted"/>
<accession>A0A1E7WH67</accession>
<evidence type="ECO:0000313" key="2">
    <source>
        <dbReference type="Proteomes" id="UP000175989"/>
    </source>
</evidence>
<dbReference type="EMBL" id="LROM01000093">
    <property type="protein sequence ID" value="OEZ97975.1"/>
    <property type="molecule type" value="Genomic_DNA"/>
</dbReference>
<dbReference type="Proteomes" id="UP000175989">
    <property type="component" value="Unassembled WGS sequence"/>
</dbReference>
<protein>
    <recommendedName>
        <fullName evidence="3">Apea-like HEPN domain-containing protein</fullName>
    </recommendedName>
</protein>
<gene>
    <name evidence="1" type="ORF">DUPY_32460</name>
</gene>
<evidence type="ECO:0000313" key="1">
    <source>
        <dbReference type="EMBL" id="OEZ97975.1"/>
    </source>
</evidence>
<sequence>MDRWYMKPKRFVGEIAFEDKRVAVKFSVEVSKTGVAKLVLDRMPWDVSTKFIPNAFYDQKTVLRFFNFILTGTARDGSTFHSAKVNINSLRSISSDTAPSSIKPVLWCSECKINLPGTPVAKPCVKTLLRGFDSIQIVSAVCSLGSLELRGPAKLKASEKQLLTGALVIEGLEHSLDFAPWREKVDALFKHVRSVMSFARGEQLAAPIVETIWNGRKELTVRMVSNQDGRGSGAFTPFDYAPIFRQAVASYFFEPRRAKKIGVAIEWFTMPAGYREAKLTSAMTVLENLLTTNLQPGDLTLRPKRQFEKLRDEILTVARRQLEDLNMEEEAINAEVAVLRPKLNDLNRRTLKDKIHLLANRWGVPMHGISDEALGKAKQARDHIVHRGQYEPKDPSENLMDHVRLTRELVVRFVLAALEFEGSYTSPMTGEHEQPFKALPTQTD</sequence>
<reference evidence="2" key="1">
    <citation type="journal article" date="2016" name="Front. Microbiol.">
        <title>Molecular Keys to the Janthinobacterium and Duganella spp. Interaction with the Plant Pathogen Fusarium graminearum.</title>
        <authorList>
            <person name="Haack F.S."/>
            <person name="Poehlein A."/>
            <person name="Kroger C."/>
            <person name="Voigt C.A."/>
            <person name="Piepenbring M."/>
            <person name="Bode H.B."/>
            <person name="Daniel R."/>
            <person name="Schafer W."/>
            <person name="Streit W.R."/>
        </authorList>
    </citation>
    <scope>NUCLEOTIDE SEQUENCE [LARGE SCALE GENOMIC DNA]</scope>
    <source>
        <strain evidence="2">T54</strain>
    </source>
</reference>
<name>A0A1E7WH67_9BURK</name>
<dbReference type="RefSeq" id="WP_167359075.1">
    <property type="nucleotide sequence ID" value="NZ_LROM01000093.1"/>
</dbReference>
<organism evidence="1 2">
    <name type="scientific">Duganella phyllosphaerae</name>
    <dbReference type="NCBI Taxonomy" id="762836"/>
    <lineage>
        <taxon>Bacteria</taxon>
        <taxon>Pseudomonadati</taxon>
        <taxon>Pseudomonadota</taxon>
        <taxon>Betaproteobacteria</taxon>
        <taxon>Burkholderiales</taxon>
        <taxon>Oxalobacteraceae</taxon>
        <taxon>Telluria group</taxon>
        <taxon>Duganella</taxon>
    </lineage>
</organism>
<dbReference type="AlphaFoldDB" id="A0A1E7WH67"/>
<comment type="caution">
    <text evidence="1">The sequence shown here is derived from an EMBL/GenBank/DDBJ whole genome shotgun (WGS) entry which is preliminary data.</text>
</comment>